<name>A0ACB9FYY9_9ASTR</name>
<reference evidence="2" key="1">
    <citation type="journal article" date="2022" name="Mol. Ecol. Resour.">
        <title>The genomes of chicory, endive, great burdock and yacon provide insights into Asteraceae palaeo-polyploidization history and plant inulin production.</title>
        <authorList>
            <person name="Fan W."/>
            <person name="Wang S."/>
            <person name="Wang H."/>
            <person name="Wang A."/>
            <person name="Jiang F."/>
            <person name="Liu H."/>
            <person name="Zhao H."/>
            <person name="Xu D."/>
            <person name="Zhang Y."/>
        </authorList>
    </citation>
    <scope>NUCLEOTIDE SEQUENCE [LARGE SCALE GENOMIC DNA]</scope>
    <source>
        <strain evidence="2">cv. Yunnan</strain>
    </source>
</reference>
<gene>
    <name evidence="1" type="ORF">L1987_46259</name>
</gene>
<keyword evidence="2" id="KW-1185">Reference proteome</keyword>
<organism evidence="1 2">
    <name type="scientific">Smallanthus sonchifolius</name>
    <dbReference type="NCBI Taxonomy" id="185202"/>
    <lineage>
        <taxon>Eukaryota</taxon>
        <taxon>Viridiplantae</taxon>
        <taxon>Streptophyta</taxon>
        <taxon>Embryophyta</taxon>
        <taxon>Tracheophyta</taxon>
        <taxon>Spermatophyta</taxon>
        <taxon>Magnoliopsida</taxon>
        <taxon>eudicotyledons</taxon>
        <taxon>Gunneridae</taxon>
        <taxon>Pentapetalae</taxon>
        <taxon>asterids</taxon>
        <taxon>campanulids</taxon>
        <taxon>Asterales</taxon>
        <taxon>Asteraceae</taxon>
        <taxon>Asteroideae</taxon>
        <taxon>Heliantheae alliance</taxon>
        <taxon>Millerieae</taxon>
        <taxon>Smallanthus</taxon>
    </lineage>
</organism>
<dbReference type="Proteomes" id="UP001056120">
    <property type="component" value="Linkage Group LG15"/>
</dbReference>
<sequence length="252" mass="28466">MFSCVPVKPTFNTIFLIPHPLSRKPSQITSVVIHLQHQIHNHKSKRRDRGLEALRIYQRLRTVKRFPIDRRCRHPKTLSIKHLTTLNWLLIQLGQNKPLIPKVYLISMCKVLKGNSESSNGFYCGETLVHCIKSNGDMPLVTVVYGTVTNGIFEQHVDMLVPSCPKDLNSSGPELTNSIGMHPASNDVLTSLLLALPPQTWSGIKDDTLLQEINTPASMDNLPTLLQEEVPCAKVSVITTFCYCYWCRKPIK</sequence>
<dbReference type="EMBL" id="CM042032">
    <property type="protein sequence ID" value="KAI3776474.1"/>
    <property type="molecule type" value="Genomic_DNA"/>
</dbReference>
<protein>
    <submittedName>
        <fullName evidence="1">Uncharacterized protein</fullName>
    </submittedName>
</protein>
<evidence type="ECO:0000313" key="2">
    <source>
        <dbReference type="Proteomes" id="UP001056120"/>
    </source>
</evidence>
<proteinExistence type="predicted"/>
<comment type="caution">
    <text evidence="1">The sequence shown here is derived from an EMBL/GenBank/DDBJ whole genome shotgun (WGS) entry which is preliminary data.</text>
</comment>
<evidence type="ECO:0000313" key="1">
    <source>
        <dbReference type="EMBL" id="KAI3776474.1"/>
    </source>
</evidence>
<accession>A0ACB9FYY9</accession>
<reference evidence="1 2" key="2">
    <citation type="journal article" date="2022" name="Mol. Ecol. Resour.">
        <title>The genomes of chicory, endive, great burdock and yacon provide insights into Asteraceae paleo-polyploidization history and plant inulin production.</title>
        <authorList>
            <person name="Fan W."/>
            <person name="Wang S."/>
            <person name="Wang H."/>
            <person name="Wang A."/>
            <person name="Jiang F."/>
            <person name="Liu H."/>
            <person name="Zhao H."/>
            <person name="Xu D."/>
            <person name="Zhang Y."/>
        </authorList>
    </citation>
    <scope>NUCLEOTIDE SEQUENCE [LARGE SCALE GENOMIC DNA]</scope>
    <source>
        <strain evidence="2">cv. Yunnan</strain>
        <tissue evidence="1">Leaves</tissue>
    </source>
</reference>